<dbReference type="Pfam" id="PF08811">
    <property type="entry name" value="DUF1800"/>
    <property type="match status" value="1"/>
</dbReference>
<evidence type="ECO:0000313" key="1">
    <source>
        <dbReference type="EMBL" id="SDH33686.1"/>
    </source>
</evidence>
<dbReference type="Proteomes" id="UP000198967">
    <property type="component" value="Unassembled WGS sequence"/>
</dbReference>
<protein>
    <submittedName>
        <fullName evidence="1">Uncharacterized conserved protein, DUF1800 family</fullName>
    </submittedName>
</protein>
<reference evidence="1 2" key="1">
    <citation type="submission" date="2016-10" db="EMBL/GenBank/DDBJ databases">
        <authorList>
            <person name="de Groot N.N."/>
        </authorList>
    </citation>
    <scope>NUCLEOTIDE SEQUENCE [LARGE SCALE GENOMIC DNA]</scope>
    <source>
        <strain evidence="1 2">CGMCC 4.3143</strain>
    </source>
</reference>
<sequence length="441" mass="46679">MDRPTYADFTGAGDHRLVSRIPEPERVRRLVERFAFGAVASDAPGAPVCPDAVGAALLAQQPGGVEPPDLGAPPAVDAKDPAVKAAAEKALSAQNSLAVRWWVDRMVSSPTPLVEKVTWFWHGHFATGAGMVRSAGLMVAQNQTLRALGLGGFEPLAQAMVVDPAMVVWLNGNQNRAGAPNENLGRELMELFVLGVGNYTEPDVKEAARALTGWTVDRDRMRAVVDPKRFDAGPKTVLGAPVSDAHSLVAMVVARPESARFVVARVWARFVSDTPPPPDVVERLVAAFGAGRDVRALLGAVVAEPLFADPGSQLVKQPVEWAVGLMRAVGVRPAELADKDWAGVQDALGRLGQVPFQPPSVGGWPVGQAWLTTGAALARLSLAQVVARNVGEPPRTIEEAGAMLGVAAWSPRTRAALDHVRTDPRALLAVAATSPEYVVSR</sequence>
<dbReference type="AlphaFoldDB" id="A0A1G8BKD1"/>
<evidence type="ECO:0000313" key="2">
    <source>
        <dbReference type="Proteomes" id="UP000198967"/>
    </source>
</evidence>
<dbReference type="InterPro" id="IPR014917">
    <property type="entry name" value="DUF1800"/>
</dbReference>
<keyword evidence="2" id="KW-1185">Reference proteome</keyword>
<name>A0A1G8BKD1_PSEOR</name>
<dbReference type="STRING" id="366584.SAMN05216377_12157"/>
<accession>A0A1G8BKD1</accession>
<dbReference type="OrthoDB" id="9772295at2"/>
<dbReference type="EMBL" id="FNBE01000021">
    <property type="protein sequence ID" value="SDH33686.1"/>
    <property type="molecule type" value="Genomic_DNA"/>
</dbReference>
<proteinExistence type="predicted"/>
<gene>
    <name evidence="1" type="ORF">SAMN05216377_12157</name>
</gene>
<organism evidence="1 2">
    <name type="scientific">Pseudonocardia oroxyli</name>
    <dbReference type="NCBI Taxonomy" id="366584"/>
    <lineage>
        <taxon>Bacteria</taxon>
        <taxon>Bacillati</taxon>
        <taxon>Actinomycetota</taxon>
        <taxon>Actinomycetes</taxon>
        <taxon>Pseudonocardiales</taxon>
        <taxon>Pseudonocardiaceae</taxon>
        <taxon>Pseudonocardia</taxon>
    </lineage>
</organism>